<gene>
    <name evidence="12" type="primary">UBR1_2</name>
    <name evidence="12" type="ORF">OHC33_009814</name>
</gene>
<dbReference type="GO" id="GO:0071596">
    <property type="term" value="P:ubiquitin-dependent protein catabolic process via the N-end rule pathway"/>
    <property type="evidence" value="ECO:0007669"/>
    <property type="project" value="UniProtKB-UniRule"/>
</dbReference>
<evidence type="ECO:0000313" key="12">
    <source>
        <dbReference type="EMBL" id="KAK5949073.1"/>
    </source>
</evidence>
<dbReference type="PANTHER" id="PTHR21497">
    <property type="entry name" value="UBIQUITIN LIGASE E3 ALPHA-RELATED"/>
    <property type="match status" value="1"/>
</dbReference>
<feature type="compositionally biased region" description="Polar residues" evidence="10">
    <location>
        <begin position="508"/>
        <end position="521"/>
    </location>
</feature>
<dbReference type="PANTHER" id="PTHR21497:SF24">
    <property type="entry name" value="E3 UBIQUITIN-PROTEIN LIGASE UBR1"/>
    <property type="match status" value="1"/>
</dbReference>
<dbReference type="InterPro" id="IPR055194">
    <property type="entry name" value="UBR1-like_WH"/>
</dbReference>
<dbReference type="EMBL" id="JAKLMC020000039">
    <property type="protein sequence ID" value="KAK5949073.1"/>
    <property type="molecule type" value="Genomic_DNA"/>
</dbReference>
<evidence type="ECO:0000256" key="3">
    <source>
        <dbReference type="ARBA" id="ARBA00022723"/>
    </source>
</evidence>
<comment type="function">
    <text evidence="9">Ubiquitin ligase protein which is a component of the N-end rule pathway. Recognizes and binds to proteins bearing specific N-terminal residues that are destabilizing according to the N-end rule, leading to their ubiquitination and subsequent degradation.</text>
</comment>
<keyword evidence="4 9" id="KW-0863">Zinc-finger</keyword>
<evidence type="ECO:0000256" key="4">
    <source>
        <dbReference type="ARBA" id="ARBA00022771"/>
    </source>
</evidence>
<dbReference type="GO" id="GO:0005737">
    <property type="term" value="C:cytoplasm"/>
    <property type="evidence" value="ECO:0007669"/>
    <property type="project" value="TreeGrafter"/>
</dbReference>
<dbReference type="CDD" id="cd19673">
    <property type="entry name" value="UBR-box_UBR3"/>
    <property type="match status" value="1"/>
</dbReference>
<comment type="caution">
    <text evidence="12">The sequence shown here is derived from an EMBL/GenBank/DDBJ whole genome shotgun (WGS) entry which is preliminary data.</text>
</comment>
<feature type="domain" description="UBR-type" evidence="11">
    <location>
        <begin position="82"/>
        <end position="154"/>
    </location>
</feature>
<keyword evidence="13" id="KW-1185">Reference proteome</keyword>
<dbReference type="Pfam" id="PF22960">
    <property type="entry name" value="WHD_UBR1"/>
    <property type="match status" value="1"/>
</dbReference>
<comment type="similarity">
    <text evidence="7 9">Belongs to the E3 ubiquitin-protein ligase UBR1-like family.</text>
</comment>
<dbReference type="InterPro" id="IPR003769">
    <property type="entry name" value="ClpS_core"/>
</dbReference>
<name>A0AAN8EDS3_9EURO</name>
<evidence type="ECO:0000256" key="10">
    <source>
        <dbReference type="SAM" id="MobiDB-lite"/>
    </source>
</evidence>
<dbReference type="GO" id="GO:0000151">
    <property type="term" value="C:ubiquitin ligase complex"/>
    <property type="evidence" value="ECO:0007669"/>
    <property type="project" value="TreeGrafter"/>
</dbReference>
<dbReference type="InterPro" id="IPR013083">
    <property type="entry name" value="Znf_RING/FYVE/PHD"/>
</dbReference>
<dbReference type="GO" id="GO:0008270">
    <property type="term" value="F:zinc ion binding"/>
    <property type="evidence" value="ECO:0007669"/>
    <property type="project" value="UniProtKB-UniRule"/>
</dbReference>
<evidence type="ECO:0000313" key="13">
    <source>
        <dbReference type="Proteomes" id="UP001316803"/>
    </source>
</evidence>
<proteinExistence type="inferred from homology"/>
<dbReference type="SUPFAM" id="SSF46785">
    <property type="entry name" value="Winged helix' DNA-binding domain"/>
    <property type="match status" value="1"/>
</dbReference>
<evidence type="ECO:0000259" key="11">
    <source>
        <dbReference type="PROSITE" id="PS51157"/>
    </source>
</evidence>
<keyword evidence="12" id="KW-0012">Acyltransferase</keyword>
<accession>A0AAN8EDS3</accession>
<reference evidence="12 13" key="1">
    <citation type="submission" date="2022-12" db="EMBL/GenBank/DDBJ databases">
        <title>Genomic features and morphological characterization of a novel Knufia sp. strain isolated from spacecraft assembly facility.</title>
        <authorList>
            <person name="Teixeira M."/>
            <person name="Chander A.M."/>
            <person name="Stajich J.E."/>
            <person name="Venkateswaran K."/>
        </authorList>
    </citation>
    <scope>NUCLEOTIDE SEQUENCE [LARGE SCALE GENOMIC DNA]</scope>
    <source>
        <strain evidence="12 13">FJI-L2-BK-P2</strain>
    </source>
</reference>
<dbReference type="SMART" id="SM00396">
    <property type="entry name" value="ZnF_UBR1"/>
    <property type="match status" value="1"/>
</dbReference>
<keyword evidence="3 9" id="KW-0479">Metal-binding</keyword>
<feature type="compositionally biased region" description="Acidic residues" evidence="10">
    <location>
        <begin position="456"/>
        <end position="471"/>
    </location>
</feature>
<feature type="region of interest" description="Disordered" evidence="10">
    <location>
        <begin position="506"/>
        <end position="541"/>
    </location>
</feature>
<evidence type="ECO:0000256" key="8">
    <source>
        <dbReference type="PROSITE-ProRule" id="PRU00508"/>
    </source>
</evidence>
<dbReference type="InterPro" id="IPR044046">
    <property type="entry name" value="E3_ligase_UBR-like_C"/>
</dbReference>
<keyword evidence="5 9" id="KW-0833">Ubl conjugation pathway</keyword>
<feature type="zinc finger region" description="UBR-type" evidence="8">
    <location>
        <begin position="82"/>
        <end position="154"/>
    </location>
</feature>
<dbReference type="Pfam" id="PF18995">
    <property type="entry name" value="PRT6_C"/>
    <property type="match status" value="2"/>
</dbReference>
<feature type="region of interest" description="Disordered" evidence="10">
    <location>
        <begin position="397"/>
        <end position="493"/>
    </location>
</feature>
<evidence type="ECO:0000256" key="9">
    <source>
        <dbReference type="RuleBase" id="RU366018"/>
    </source>
</evidence>
<dbReference type="PROSITE" id="PS51157">
    <property type="entry name" value="ZF_UBR"/>
    <property type="match status" value="1"/>
</dbReference>
<sequence>MATTDVDARLRQALCAHPRQFNNRYSPEARDKLLDTLFRSLTNDQSTYLTELFPHGYPESFSLQEVQGAQEETEYTEAARGHPCGHILNSGEATYRCATCTDDPTVVLCARCFAASDHEGHQFDITISNGNSGCCDCGDEEAFKRDVKCAIHTRNEHSTENVPNDPPLPEDLAAAIHTTIAQVLDYFCDVISCCPENLRATKTVESVEQDEQRSRLDPTAYLAAEDIETNPEYNLVIWNDEKHTMDEVQDQVARACRERRKFGLVKAEEANELGRSVVCYSRDLKELLRRAKIIEEIKITVTIRAARDTFREQMCGTILEWLKDIAGCSIRGNASFLRQAVCEEMLQVWHLGSQAWNARIGKQGLEDNQAEDPELVGMRYFPDTIQILLQRNQQIVATDDDDDDEMDDGADGADLAEGDDDDEEDDDYEQVDSQMADSLIEQNDNDALRGNTDIISDVDEMDTDGDNDFLDANERMDNDQVAPPPPAAAVQATHSEPAIAVTDELSRHSSATLRQADNPNFRNVPRTPGVSGPERRSNSAELTHWRAPASMKGKAVEAPVPVWEDLRKNIRLDAMILFDLRLWKSLRILLRDLLISTVIKVPQFKRILGLRFAGLYTILAQLYLIADREPDHSILHVSVQILTTPSIAEEVLQKANFLTNLMAILYTFLTTRQVGYPEEVDPDASLGFDAGSVANRRLYQFFNDLRYFLAIPYIRDRVRVEKQYLMQYLDLAKLSQGICPNVRAVGEHVEYETDAWISASLLTREINKLCRQLTEAYQGSGSTIGIDEHLTDAIRQTTNTTLVVCSGLDFQRFEQSEIKDVINFHEVGPFANGLQPFKTINFVIEKGTLSFHHPLHYTMSWLLENGKDTSHTIKVLQDTAAELVARFNATAQQNPTTKLHLLYETGEDALLCLFDYPLRVCAWLAQMRANMWIRNGMSLRHQMNQYKSVTYRDVGHHRDLFLLQTAFVACSAERMLASMIDRFGLVPWVCGRFESTSDADEGQLVDIAEDFVYLLINILSDRDNLSSSMEDKEAQLSILRKDIAHTLCFKPLSYSDLTNRLTERAQDHEQLQEVLESMTSFRAPEGLSDSGLFELKPEYLQELDPYNSHFSKNQRDEAENIYKNWMAKKSNKKPEDIVLEPKLNPIKCQAYANLCAVIHTPLFSTMLYFMLSHVVTKQGTAPNVSASRAESFLHNALHLTLVATIEDPSVEDETVSSQVSFLKNALTQQHGDHGSTIVTALHKIWLAEEFSSCRSKVRHILRIFHRQWPRLFDEATRDIDFPAARLDTASPANLDVDMEAKKKQAAERKARIMAQMQQQQQSFMTNQGMADWGDDDMSDTESEIPESTETRLWKFPSGVCIQCREETNDSRFYGTFAMVTDGHLLRETPKDDNDFVQEVLACPENLDESNEESRPFGVSGANVQQIKRIAADGTETSISKRGLSKGWPKDSTLKAPVSTSCGHIMHFSCFENYYESVRRRHAHQIARRQPERVTSNEFVCPLCKALANVFLPMVYKTTEQSYPGCLQAESTFDMFVEETLPVMKETFGVLEGEQQLSAHLVKREKQLHLSTATSFKANAMSTLSKSVAELKHMPDDLKEYPGVYALVDLAQIYKRLRSTLEVVRGTTTRAEASTKVTFTTLLTVLTHSITAVEIGQRGRPSTGTPLLDGIPAQTLSHLQVVSHSLHSYAAALALVESNDDTDYPYQDLVIGMTRKLFASMSAGHEQEWLLETDAFATFVEQSMVFSTVQSLPIIHLLRLCLTQELVRAAIWWLRVRSPASPTEATLPKSPTTPRSANLSQDEYRAMGGFVFWLTSNMPATAISPFLLPYDEVEPLYKALRTYALAFMRKASVLLHTAHGVDFPSTGALSGKSELDRLLSLCKLPDLPTILGGFSEFTEATALPKLVSGWIKAWASAGSDTRQSSIRLMHPTPFELIGLPQYYDVLIVECNKRKCPTTGKALSDPALCLFCGEIFCSQAYCCMKDKYRGGCNHHIETCSAPVGAYLFIRKCNIVLLDVRKDPQKASRLLEGDDVSSNLVEPPTSAHGSFFPAPYLTRHGETDQGLRTRHQLILNQKRYDKLVRDVWLMLNGSIWSAIARKLEGDFNAGGWETL</sequence>
<feature type="compositionally biased region" description="Acidic residues" evidence="10">
    <location>
        <begin position="398"/>
        <end position="430"/>
    </location>
</feature>
<organism evidence="12 13">
    <name type="scientific">Knufia fluminis</name>
    <dbReference type="NCBI Taxonomy" id="191047"/>
    <lineage>
        <taxon>Eukaryota</taxon>
        <taxon>Fungi</taxon>
        <taxon>Dikarya</taxon>
        <taxon>Ascomycota</taxon>
        <taxon>Pezizomycotina</taxon>
        <taxon>Eurotiomycetes</taxon>
        <taxon>Chaetothyriomycetidae</taxon>
        <taxon>Chaetothyriales</taxon>
        <taxon>Trichomeriaceae</taxon>
        <taxon>Knufia</taxon>
    </lineage>
</organism>
<evidence type="ECO:0000256" key="2">
    <source>
        <dbReference type="ARBA" id="ARBA00022679"/>
    </source>
</evidence>
<dbReference type="Pfam" id="PF02207">
    <property type="entry name" value="zf-UBR"/>
    <property type="match status" value="1"/>
</dbReference>
<dbReference type="GO" id="GO:0016567">
    <property type="term" value="P:protein ubiquitination"/>
    <property type="evidence" value="ECO:0007669"/>
    <property type="project" value="UniProtKB-UniRule"/>
</dbReference>
<comment type="catalytic activity">
    <reaction evidence="1 9">
        <text>S-ubiquitinyl-[E2 ubiquitin-conjugating enzyme]-L-cysteine + [acceptor protein]-L-lysine = [E2 ubiquitin-conjugating enzyme]-L-cysteine + N(6)-ubiquitinyl-[acceptor protein]-L-lysine.</text>
        <dbReference type="EC" id="2.3.2.27"/>
    </reaction>
</comment>
<evidence type="ECO:0000256" key="7">
    <source>
        <dbReference type="ARBA" id="ARBA00046341"/>
    </source>
</evidence>
<dbReference type="Proteomes" id="UP001316803">
    <property type="component" value="Unassembled WGS sequence"/>
</dbReference>
<feature type="compositionally biased region" description="Polar residues" evidence="10">
    <location>
        <begin position="431"/>
        <end position="442"/>
    </location>
</feature>
<dbReference type="Gene3D" id="1.10.10.2670">
    <property type="entry name" value="E3 ubiquitin-protein ligase"/>
    <property type="match status" value="1"/>
</dbReference>
<keyword evidence="2 9" id="KW-0808">Transferase</keyword>
<evidence type="ECO:0000256" key="5">
    <source>
        <dbReference type="ARBA" id="ARBA00022786"/>
    </source>
</evidence>
<dbReference type="InterPro" id="IPR003126">
    <property type="entry name" value="Znf_UBR"/>
</dbReference>
<dbReference type="Gene3D" id="3.30.40.10">
    <property type="entry name" value="Zinc/RING finger domain, C3HC4 (zinc finger)"/>
    <property type="match status" value="1"/>
</dbReference>
<protein>
    <recommendedName>
        <fullName evidence="9">E3 ubiquitin-protein ligase</fullName>
        <ecNumber evidence="9">2.3.2.27</ecNumber>
    </recommendedName>
</protein>
<dbReference type="FunFam" id="2.10.110.30:FF:000001">
    <property type="entry name" value="E3 ubiquitin-protein ligase UBR2 isoform 1"/>
    <property type="match status" value="1"/>
</dbReference>
<comment type="pathway">
    <text evidence="9">Protein modification; protein ubiquitination.</text>
</comment>
<dbReference type="CDD" id="cd16482">
    <property type="entry name" value="RING-H2_UBR1-like"/>
    <property type="match status" value="1"/>
</dbReference>
<dbReference type="Pfam" id="PF02617">
    <property type="entry name" value="ClpS"/>
    <property type="match status" value="1"/>
</dbReference>
<dbReference type="InterPro" id="IPR039164">
    <property type="entry name" value="UBR1-like"/>
</dbReference>
<dbReference type="EC" id="2.3.2.27" evidence="9"/>
<evidence type="ECO:0000256" key="6">
    <source>
        <dbReference type="ARBA" id="ARBA00022833"/>
    </source>
</evidence>
<dbReference type="InterPro" id="IPR036390">
    <property type="entry name" value="WH_DNA-bd_sf"/>
</dbReference>
<keyword evidence="6 9" id="KW-0862">Zinc</keyword>
<dbReference type="InterPro" id="IPR042065">
    <property type="entry name" value="E3_ELL-like"/>
</dbReference>
<dbReference type="Gene3D" id="2.10.110.30">
    <property type="match status" value="1"/>
</dbReference>
<dbReference type="GO" id="GO:0061630">
    <property type="term" value="F:ubiquitin protein ligase activity"/>
    <property type="evidence" value="ECO:0007669"/>
    <property type="project" value="UniProtKB-UniRule"/>
</dbReference>
<evidence type="ECO:0000256" key="1">
    <source>
        <dbReference type="ARBA" id="ARBA00000900"/>
    </source>
</evidence>